<dbReference type="Proteomes" id="UP001241758">
    <property type="component" value="Unassembled WGS sequence"/>
</dbReference>
<gene>
    <name evidence="2" type="ORF">QLQ12_40040</name>
</gene>
<name>A0ABT6WYI7_9ACTN</name>
<evidence type="ECO:0000313" key="3">
    <source>
        <dbReference type="Proteomes" id="UP001241758"/>
    </source>
</evidence>
<dbReference type="RefSeq" id="WP_282766219.1">
    <property type="nucleotide sequence ID" value="NZ_JASCTH010000037.1"/>
</dbReference>
<comment type="caution">
    <text evidence="2">The sequence shown here is derived from an EMBL/GenBank/DDBJ whole genome shotgun (WGS) entry which is preliminary data.</text>
</comment>
<protein>
    <submittedName>
        <fullName evidence="2">Uncharacterized protein</fullName>
    </submittedName>
</protein>
<keyword evidence="3" id="KW-1185">Reference proteome</keyword>
<accession>A0ABT6WYI7</accession>
<evidence type="ECO:0000313" key="2">
    <source>
        <dbReference type="EMBL" id="MDI6104799.1"/>
    </source>
</evidence>
<feature type="region of interest" description="Disordered" evidence="1">
    <location>
        <begin position="135"/>
        <end position="163"/>
    </location>
</feature>
<proteinExistence type="predicted"/>
<reference evidence="2 3" key="1">
    <citation type="submission" date="2023-05" db="EMBL/GenBank/DDBJ databases">
        <title>Actinoplanes sp. NEAU-A12 genome sequencing.</title>
        <authorList>
            <person name="Wang Z.-S."/>
        </authorList>
    </citation>
    <scope>NUCLEOTIDE SEQUENCE [LARGE SCALE GENOMIC DNA]</scope>
    <source>
        <strain evidence="2 3">NEAU-A12</strain>
    </source>
</reference>
<sequence length="163" mass="17971">MRVSKIEPWAEFNEYEGQLEGEVANTLLTCHVVMNSGELWRQISIGDVVRIDLWLERSGSIGKSLAKDAAELVQLEGVQYRATGEVVASVGEEVLLATDPQLRVDLDIPSTMAFALPRLGESIEVSGTLRAELAEDWRPGPGPVPRGRVQQHSRVPQRELRSG</sequence>
<evidence type="ECO:0000256" key="1">
    <source>
        <dbReference type="SAM" id="MobiDB-lite"/>
    </source>
</evidence>
<dbReference type="EMBL" id="JASCTH010000037">
    <property type="protein sequence ID" value="MDI6104799.1"/>
    <property type="molecule type" value="Genomic_DNA"/>
</dbReference>
<organism evidence="2 3">
    <name type="scientific">Actinoplanes sandaracinus</name>
    <dbReference type="NCBI Taxonomy" id="3045177"/>
    <lineage>
        <taxon>Bacteria</taxon>
        <taxon>Bacillati</taxon>
        <taxon>Actinomycetota</taxon>
        <taxon>Actinomycetes</taxon>
        <taxon>Micromonosporales</taxon>
        <taxon>Micromonosporaceae</taxon>
        <taxon>Actinoplanes</taxon>
    </lineage>
</organism>